<keyword evidence="2" id="KW-0472">Membrane</keyword>
<sequence length="316" mass="34717">MAQQHQEIEHSPRDRDVVVLGACDGANGGVHLADEKDFKNMRLAIGTLDKTIFQISLSDDLTDTRHIDIVLKRGQGQAKETAKGDVVMATAGGDVEEPPPELRAATPPRPQSRLKITVAAEDNAEEDKNQQGDEIGWFLTVATLFVNMAFDAMLHPPDWMKDEWYEKGWFRMHHAAINPSHAAAASVAAPSPQPATPSASQAFRAYFYLSCNSLTFAMALTLVVMLLDRRQQASSTLGALITRESMVKGVSLFLALTFALGTSNNWKVTGIACVCLLVYAYIAFSYLLVYKVILDKVLNRKPKTSAEQPEKPQESP</sequence>
<dbReference type="AlphaFoldDB" id="A0ABC9AQ47"/>
<feature type="transmembrane region" description="Helical" evidence="2">
    <location>
        <begin position="246"/>
        <end position="263"/>
    </location>
</feature>
<evidence type="ECO:0008006" key="5">
    <source>
        <dbReference type="Google" id="ProtNLM"/>
    </source>
</evidence>
<gene>
    <name evidence="3" type="ORF">URODEC1_LOCUS57084</name>
</gene>
<evidence type="ECO:0000256" key="1">
    <source>
        <dbReference type="SAM" id="MobiDB-lite"/>
    </source>
</evidence>
<feature type="transmembrane region" description="Helical" evidence="2">
    <location>
        <begin position="269"/>
        <end position="293"/>
    </location>
</feature>
<keyword evidence="2" id="KW-0812">Transmembrane</keyword>
<reference evidence="4" key="1">
    <citation type="submission" date="2024-06" db="EMBL/GenBank/DDBJ databases">
        <authorList>
            <person name="Ryan C."/>
        </authorList>
    </citation>
    <scope>NUCLEOTIDE SEQUENCE [LARGE SCALE GENOMIC DNA]</scope>
</reference>
<evidence type="ECO:0000313" key="3">
    <source>
        <dbReference type="EMBL" id="CAL4983521.1"/>
    </source>
</evidence>
<protein>
    <recommendedName>
        <fullName evidence="5">PGG domain-containing protein</fullName>
    </recommendedName>
</protein>
<feature type="transmembrane region" description="Helical" evidence="2">
    <location>
        <begin position="205"/>
        <end position="226"/>
    </location>
</feature>
<keyword evidence="2" id="KW-1133">Transmembrane helix</keyword>
<dbReference type="Proteomes" id="UP001497457">
    <property type="component" value="Chromosome 22rd"/>
</dbReference>
<keyword evidence="4" id="KW-1185">Reference proteome</keyword>
<accession>A0ABC9AQ47</accession>
<feature type="region of interest" description="Disordered" evidence="1">
    <location>
        <begin position="91"/>
        <end position="110"/>
    </location>
</feature>
<organism evidence="3 4">
    <name type="scientific">Urochloa decumbens</name>
    <dbReference type="NCBI Taxonomy" id="240449"/>
    <lineage>
        <taxon>Eukaryota</taxon>
        <taxon>Viridiplantae</taxon>
        <taxon>Streptophyta</taxon>
        <taxon>Embryophyta</taxon>
        <taxon>Tracheophyta</taxon>
        <taxon>Spermatophyta</taxon>
        <taxon>Magnoliopsida</taxon>
        <taxon>Liliopsida</taxon>
        <taxon>Poales</taxon>
        <taxon>Poaceae</taxon>
        <taxon>PACMAD clade</taxon>
        <taxon>Panicoideae</taxon>
        <taxon>Panicodae</taxon>
        <taxon>Paniceae</taxon>
        <taxon>Melinidinae</taxon>
        <taxon>Urochloa</taxon>
    </lineage>
</organism>
<proteinExistence type="predicted"/>
<dbReference type="EMBL" id="OZ075132">
    <property type="protein sequence ID" value="CAL4983521.1"/>
    <property type="molecule type" value="Genomic_DNA"/>
</dbReference>
<reference evidence="3 4" key="2">
    <citation type="submission" date="2024-10" db="EMBL/GenBank/DDBJ databases">
        <authorList>
            <person name="Ryan C."/>
        </authorList>
    </citation>
    <scope>NUCLEOTIDE SEQUENCE [LARGE SCALE GENOMIC DNA]</scope>
</reference>
<name>A0ABC9AQ47_9POAL</name>
<evidence type="ECO:0000256" key="2">
    <source>
        <dbReference type="SAM" id="Phobius"/>
    </source>
</evidence>
<feature type="transmembrane region" description="Helical" evidence="2">
    <location>
        <begin position="135"/>
        <end position="154"/>
    </location>
</feature>
<evidence type="ECO:0000313" key="4">
    <source>
        <dbReference type="Proteomes" id="UP001497457"/>
    </source>
</evidence>